<sequence length="27" mass="3006">MVQLGIDFGSVMTYSSLQNALVDIKKF</sequence>
<dbReference type="EMBL" id="QGTW01000022">
    <property type="protein sequence ID" value="PWW19181.1"/>
    <property type="molecule type" value="Genomic_DNA"/>
</dbReference>
<reference evidence="2 3" key="1">
    <citation type="submission" date="2018-05" db="EMBL/GenBank/DDBJ databases">
        <title>Freshwater and sediment microbial communities from various areas in North America, analyzing microbe dynamics in response to fracking.</title>
        <authorList>
            <person name="Lamendella R."/>
        </authorList>
    </citation>
    <scope>NUCLEOTIDE SEQUENCE [LARGE SCALE GENOMIC DNA]</scope>
    <source>
        <strain evidence="2 3">15_TX</strain>
    </source>
</reference>
<evidence type="ECO:0000313" key="1">
    <source>
        <dbReference type="EMBL" id="PWW19181.1"/>
    </source>
</evidence>
<protein>
    <submittedName>
        <fullName evidence="2">Uncharacterized protein</fullName>
    </submittedName>
</protein>
<name>A0A2V2ZQ85_9BACI</name>
<accession>A0A2V2ZQ85</accession>
<evidence type="ECO:0000313" key="2">
    <source>
        <dbReference type="EMBL" id="PWW20310.1"/>
    </source>
</evidence>
<comment type="caution">
    <text evidence="2">The sequence shown here is derived from an EMBL/GenBank/DDBJ whole genome shotgun (WGS) entry which is preliminary data.</text>
</comment>
<gene>
    <name evidence="2" type="ORF">DFO73_116125</name>
    <name evidence="1" type="ORF">DFO73_12272</name>
</gene>
<evidence type="ECO:0000313" key="3">
    <source>
        <dbReference type="Proteomes" id="UP000247150"/>
    </source>
</evidence>
<dbReference type="Proteomes" id="UP000247150">
    <property type="component" value="Unassembled WGS sequence"/>
</dbReference>
<proteinExistence type="predicted"/>
<dbReference type="EMBL" id="QGTW01000016">
    <property type="protein sequence ID" value="PWW20310.1"/>
    <property type="molecule type" value="Genomic_DNA"/>
</dbReference>
<dbReference type="AlphaFoldDB" id="A0A2V2ZQ85"/>
<organism evidence="2 3">
    <name type="scientific">Cytobacillus oceanisediminis</name>
    <dbReference type="NCBI Taxonomy" id="665099"/>
    <lineage>
        <taxon>Bacteria</taxon>
        <taxon>Bacillati</taxon>
        <taxon>Bacillota</taxon>
        <taxon>Bacilli</taxon>
        <taxon>Bacillales</taxon>
        <taxon>Bacillaceae</taxon>
        <taxon>Cytobacillus</taxon>
    </lineage>
</organism>